<dbReference type="InterPro" id="IPR007848">
    <property type="entry name" value="Small_mtfrase_dom"/>
</dbReference>
<dbReference type="Proteomes" id="UP001152759">
    <property type="component" value="Chromosome 7"/>
</dbReference>
<evidence type="ECO:0000256" key="2">
    <source>
        <dbReference type="ARBA" id="ARBA00022603"/>
    </source>
</evidence>
<dbReference type="PANTHER" id="PTHR18895:SF74">
    <property type="entry name" value="MTRF1L RELEASE FACTOR GLUTAMINE METHYLTRANSFERASE"/>
    <property type="match status" value="1"/>
</dbReference>
<dbReference type="NCBIfam" id="TIGR00536">
    <property type="entry name" value="hemK_fam"/>
    <property type="match status" value="1"/>
</dbReference>
<dbReference type="AlphaFoldDB" id="A0A9P0AJ57"/>
<evidence type="ECO:0000259" key="6">
    <source>
        <dbReference type="Pfam" id="PF05175"/>
    </source>
</evidence>
<dbReference type="GO" id="GO:0102559">
    <property type="term" value="F:peptide chain release factor N(5)-glutamine methyltransferase activity"/>
    <property type="evidence" value="ECO:0007669"/>
    <property type="project" value="UniProtKB-EC"/>
</dbReference>
<dbReference type="GO" id="GO:0003676">
    <property type="term" value="F:nucleic acid binding"/>
    <property type="evidence" value="ECO:0007669"/>
    <property type="project" value="InterPro"/>
</dbReference>
<dbReference type="SUPFAM" id="SSF53335">
    <property type="entry name" value="S-adenosyl-L-methionine-dependent methyltransferases"/>
    <property type="match status" value="1"/>
</dbReference>
<dbReference type="PANTHER" id="PTHR18895">
    <property type="entry name" value="HEMK METHYLTRANSFERASE"/>
    <property type="match status" value="1"/>
</dbReference>
<evidence type="ECO:0000256" key="4">
    <source>
        <dbReference type="ARBA" id="ARBA00022691"/>
    </source>
</evidence>
<dbReference type="Pfam" id="PF05175">
    <property type="entry name" value="MTS"/>
    <property type="match status" value="1"/>
</dbReference>
<feature type="domain" description="Release factor glutamine methyltransferase N-terminal" evidence="7">
    <location>
        <begin position="31"/>
        <end position="100"/>
    </location>
</feature>
<organism evidence="8 9">
    <name type="scientific">Bemisia tabaci</name>
    <name type="common">Sweetpotato whitefly</name>
    <name type="synonym">Aleurodes tabaci</name>
    <dbReference type="NCBI Taxonomy" id="7038"/>
    <lineage>
        <taxon>Eukaryota</taxon>
        <taxon>Metazoa</taxon>
        <taxon>Ecdysozoa</taxon>
        <taxon>Arthropoda</taxon>
        <taxon>Hexapoda</taxon>
        <taxon>Insecta</taxon>
        <taxon>Pterygota</taxon>
        <taxon>Neoptera</taxon>
        <taxon>Paraneoptera</taxon>
        <taxon>Hemiptera</taxon>
        <taxon>Sternorrhyncha</taxon>
        <taxon>Aleyrodoidea</taxon>
        <taxon>Aleyrodidae</taxon>
        <taxon>Aleyrodinae</taxon>
        <taxon>Bemisia</taxon>
    </lineage>
</organism>
<dbReference type="PROSITE" id="PS00092">
    <property type="entry name" value="N6_MTASE"/>
    <property type="match status" value="1"/>
</dbReference>
<protein>
    <recommendedName>
        <fullName evidence="1">peptide chain release factor N(5)-glutamine methyltransferase</fullName>
        <ecNumber evidence="1">2.1.1.297</ecNumber>
    </recommendedName>
</protein>
<dbReference type="Pfam" id="PF17827">
    <property type="entry name" value="PrmC_N"/>
    <property type="match status" value="1"/>
</dbReference>
<gene>
    <name evidence="8" type="ORF">BEMITA_LOCUS11161</name>
</gene>
<evidence type="ECO:0000256" key="5">
    <source>
        <dbReference type="ARBA" id="ARBA00048391"/>
    </source>
</evidence>
<dbReference type="KEGG" id="btab:109037411"/>
<sequence>MISKMLCSQVLRSRFYQSAPILSRFYTVDSVITEWSKKFKEAGIPDPESSVRNIVAHVMNLPKLGDLYLKIDENLKENQYEKLIPLFECRLARMPVQYIIKEWEFRDLRLKMVPPVFIPRPETEMLIDIVMNNSPALNSILEVGCGSGAISIALLRSNSSLQSIAIDQSEKACKLTKENADLNEVSRRLNVLHAKLTVEGGFQPTSSEKFIFDQKFDVIVSNPPYVPSSEVLTVEPEIYLYEDLRALEGGKDGLKIIKPLLTVASKLLTKDGLIFLETHYHHSKLISDWINLNPSLNLEFVQTFKDFCEKDRFVQIRKIS</sequence>
<dbReference type="CDD" id="cd02440">
    <property type="entry name" value="AdoMet_MTases"/>
    <property type="match status" value="1"/>
</dbReference>
<proteinExistence type="predicted"/>
<evidence type="ECO:0000313" key="8">
    <source>
        <dbReference type="EMBL" id="CAH0392675.1"/>
    </source>
</evidence>
<accession>A0A9P0AJ57</accession>
<evidence type="ECO:0000256" key="1">
    <source>
        <dbReference type="ARBA" id="ARBA00012771"/>
    </source>
</evidence>
<keyword evidence="2" id="KW-0489">Methyltransferase</keyword>
<dbReference type="Gene3D" id="3.40.50.150">
    <property type="entry name" value="Vaccinia Virus protein VP39"/>
    <property type="match status" value="1"/>
</dbReference>
<dbReference type="EC" id="2.1.1.297" evidence="1"/>
<dbReference type="GO" id="GO:0005739">
    <property type="term" value="C:mitochondrion"/>
    <property type="evidence" value="ECO:0007669"/>
    <property type="project" value="TreeGrafter"/>
</dbReference>
<keyword evidence="3" id="KW-0808">Transferase</keyword>
<dbReference type="InterPro" id="IPR002052">
    <property type="entry name" value="DNA_methylase_N6_adenine_CS"/>
</dbReference>
<dbReference type="EMBL" id="OU963868">
    <property type="protein sequence ID" value="CAH0392675.1"/>
    <property type="molecule type" value="Genomic_DNA"/>
</dbReference>
<name>A0A9P0AJ57_BEMTA</name>
<evidence type="ECO:0000259" key="7">
    <source>
        <dbReference type="Pfam" id="PF17827"/>
    </source>
</evidence>
<dbReference type="InterPro" id="IPR050320">
    <property type="entry name" value="N5-glutamine_MTase"/>
</dbReference>
<dbReference type="InterPro" id="IPR029063">
    <property type="entry name" value="SAM-dependent_MTases_sf"/>
</dbReference>
<dbReference type="GO" id="GO:0032259">
    <property type="term" value="P:methylation"/>
    <property type="evidence" value="ECO:0007669"/>
    <property type="project" value="UniProtKB-KW"/>
</dbReference>
<dbReference type="InterPro" id="IPR040758">
    <property type="entry name" value="PrmC_N"/>
</dbReference>
<feature type="domain" description="Methyltransferase small" evidence="6">
    <location>
        <begin position="123"/>
        <end position="228"/>
    </location>
</feature>
<keyword evidence="4" id="KW-0949">S-adenosyl-L-methionine</keyword>
<evidence type="ECO:0000256" key="3">
    <source>
        <dbReference type="ARBA" id="ARBA00022679"/>
    </source>
</evidence>
<keyword evidence="9" id="KW-1185">Reference proteome</keyword>
<reference evidence="8" key="1">
    <citation type="submission" date="2021-12" db="EMBL/GenBank/DDBJ databases">
        <authorList>
            <person name="King R."/>
        </authorList>
    </citation>
    <scope>NUCLEOTIDE SEQUENCE</scope>
</reference>
<dbReference type="Gene3D" id="1.10.8.10">
    <property type="entry name" value="DNA helicase RuvA subunit, C-terminal domain"/>
    <property type="match status" value="1"/>
</dbReference>
<comment type="catalytic activity">
    <reaction evidence="5">
        <text>L-glutaminyl-[peptide chain release factor] + S-adenosyl-L-methionine = N(5)-methyl-L-glutaminyl-[peptide chain release factor] + S-adenosyl-L-homocysteine + H(+)</text>
        <dbReference type="Rhea" id="RHEA:42896"/>
        <dbReference type="Rhea" id="RHEA-COMP:10271"/>
        <dbReference type="Rhea" id="RHEA-COMP:10272"/>
        <dbReference type="ChEBI" id="CHEBI:15378"/>
        <dbReference type="ChEBI" id="CHEBI:30011"/>
        <dbReference type="ChEBI" id="CHEBI:57856"/>
        <dbReference type="ChEBI" id="CHEBI:59789"/>
        <dbReference type="ChEBI" id="CHEBI:61891"/>
        <dbReference type="EC" id="2.1.1.297"/>
    </reaction>
</comment>
<evidence type="ECO:0000313" key="9">
    <source>
        <dbReference type="Proteomes" id="UP001152759"/>
    </source>
</evidence>
<dbReference type="InterPro" id="IPR004556">
    <property type="entry name" value="HemK-like"/>
</dbReference>